<evidence type="ECO:0000313" key="6">
    <source>
        <dbReference type="Proteomes" id="UP001295444"/>
    </source>
</evidence>
<sequence length="368" mass="42099">MRKKTPNMIPDVNVALRKGDFNLLRNLVESGADVNLKDEEERTPLINCCLHDGQKWAVGSARLLLTYGAKVGFCDKMGRNALMYAVLYQREELVKLFLEACDFDLTRADKWNHTALSYATCFGNTRVKTMLINILNKCHFISETSKKKSIVKEKNSFRLPPINYNLQTTPRTSNRPLNVTSICNSESKMNISPSEARYRGIEYTLPYNPIPADIWEKRMRLHSPAKQQYSNPCLLGDTKDMLSKNVSPKCGKTMDTKDKTGINPSDVKTKNEQSDWRKEFQNLIAMLEISISSSYCKGAKKLSLDQRTYPNIYKTELDVCTVPSIPKKGRRLSFDTMDVLFDKRSVRGIIRRRSSLSVIPLIKVKEYK</sequence>
<dbReference type="InterPro" id="IPR036770">
    <property type="entry name" value="Ankyrin_rpt-contain_sf"/>
</dbReference>
<keyword evidence="2 3" id="KW-0040">ANK repeat</keyword>
<proteinExistence type="predicted"/>
<dbReference type="PROSITE" id="PS50088">
    <property type="entry name" value="ANK_REPEAT"/>
    <property type="match status" value="1"/>
</dbReference>
<feature type="repeat" description="ANK" evidence="3">
    <location>
        <begin position="12"/>
        <end position="39"/>
    </location>
</feature>
<dbReference type="Proteomes" id="UP001295444">
    <property type="component" value="Chromosome 05"/>
</dbReference>
<dbReference type="SUPFAM" id="SSF48403">
    <property type="entry name" value="Ankyrin repeat"/>
    <property type="match status" value="1"/>
</dbReference>
<dbReference type="SMART" id="SM00248">
    <property type="entry name" value="ANK"/>
    <property type="match status" value="3"/>
</dbReference>
<dbReference type="PANTHER" id="PTHR24173">
    <property type="entry name" value="ANKYRIN REPEAT CONTAINING"/>
    <property type="match status" value="1"/>
</dbReference>
<dbReference type="AlphaFoldDB" id="A0AAD1S6A4"/>
<evidence type="ECO:0000256" key="4">
    <source>
        <dbReference type="SAM" id="MobiDB-lite"/>
    </source>
</evidence>
<evidence type="ECO:0000256" key="3">
    <source>
        <dbReference type="PROSITE-ProRule" id="PRU00023"/>
    </source>
</evidence>
<feature type="region of interest" description="Disordered" evidence="4">
    <location>
        <begin position="245"/>
        <end position="273"/>
    </location>
</feature>
<name>A0AAD1S6A4_PELCU</name>
<dbReference type="InterPro" id="IPR002110">
    <property type="entry name" value="Ankyrin_rpt"/>
</dbReference>
<evidence type="ECO:0000256" key="1">
    <source>
        <dbReference type="ARBA" id="ARBA00022737"/>
    </source>
</evidence>
<keyword evidence="1" id="KW-0677">Repeat</keyword>
<accession>A0AAD1S6A4</accession>
<gene>
    <name evidence="5" type="ORF">PECUL_23A028543</name>
</gene>
<dbReference type="PANTHER" id="PTHR24173:SF76">
    <property type="match status" value="1"/>
</dbReference>
<evidence type="ECO:0000256" key="2">
    <source>
        <dbReference type="ARBA" id="ARBA00023043"/>
    </source>
</evidence>
<reference evidence="5" key="1">
    <citation type="submission" date="2022-03" db="EMBL/GenBank/DDBJ databases">
        <authorList>
            <person name="Alioto T."/>
            <person name="Alioto T."/>
            <person name="Gomez Garrido J."/>
        </authorList>
    </citation>
    <scope>NUCLEOTIDE SEQUENCE</scope>
</reference>
<dbReference type="Gene3D" id="1.25.40.20">
    <property type="entry name" value="Ankyrin repeat-containing domain"/>
    <property type="match status" value="1"/>
</dbReference>
<dbReference type="Pfam" id="PF12796">
    <property type="entry name" value="Ank_2"/>
    <property type="match status" value="1"/>
</dbReference>
<keyword evidence="6" id="KW-1185">Reference proteome</keyword>
<evidence type="ECO:0000313" key="5">
    <source>
        <dbReference type="EMBL" id="CAH2293655.1"/>
    </source>
</evidence>
<organism evidence="5 6">
    <name type="scientific">Pelobates cultripes</name>
    <name type="common">Western spadefoot toad</name>
    <dbReference type="NCBI Taxonomy" id="61616"/>
    <lineage>
        <taxon>Eukaryota</taxon>
        <taxon>Metazoa</taxon>
        <taxon>Chordata</taxon>
        <taxon>Craniata</taxon>
        <taxon>Vertebrata</taxon>
        <taxon>Euteleostomi</taxon>
        <taxon>Amphibia</taxon>
        <taxon>Batrachia</taxon>
        <taxon>Anura</taxon>
        <taxon>Pelobatoidea</taxon>
        <taxon>Pelobatidae</taxon>
        <taxon>Pelobates</taxon>
    </lineage>
</organism>
<dbReference type="EMBL" id="OW240916">
    <property type="protein sequence ID" value="CAH2293655.1"/>
    <property type="molecule type" value="Genomic_DNA"/>
</dbReference>
<protein>
    <submittedName>
        <fullName evidence="5">tRNA (Adenine(37)-N6)-methyltransferase</fullName>
    </submittedName>
</protein>